<keyword evidence="2" id="KW-1185">Reference proteome</keyword>
<protein>
    <submittedName>
        <fullName evidence="1">Uncharacterized protein</fullName>
    </submittedName>
</protein>
<dbReference type="SUPFAM" id="SSF103247">
    <property type="entry name" value="TT1751-like"/>
    <property type="match status" value="1"/>
</dbReference>
<evidence type="ECO:0000313" key="1">
    <source>
        <dbReference type="EMBL" id="GCE03526.1"/>
    </source>
</evidence>
<dbReference type="AlphaFoldDB" id="A0A401Z9Q0"/>
<proteinExistence type="predicted"/>
<dbReference type="OrthoDB" id="9791067at2"/>
<dbReference type="Proteomes" id="UP000287224">
    <property type="component" value="Unassembled WGS sequence"/>
</dbReference>
<comment type="caution">
    <text evidence="1">The sequence shown here is derived from an EMBL/GenBank/DDBJ whole genome shotgun (WGS) entry which is preliminary data.</text>
</comment>
<dbReference type="RefSeq" id="WP_126594789.1">
    <property type="nucleotide sequence ID" value="NZ_BIFQ01000001.1"/>
</dbReference>
<sequence length="67" mass="7585">MEQTYSFGTTLAGPYEQVIQRVKEALKTAGFGVLSEGEIRTLSVLFIRPNWLYSWLYVFSSASLMDS</sequence>
<organism evidence="1 2">
    <name type="scientific">Dictyobacter aurantiacus</name>
    <dbReference type="NCBI Taxonomy" id="1936993"/>
    <lineage>
        <taxon>Bacteria</taxon>
        <taxon>Bacillati</taxon>
        <taxon>Chloroflexota</taxon>
        <taxon>Ktedonobacteria</taxon>
        <taxon>Ktedonobacterales</taxon>
        <taxon>Dictyobacteraceae</taxon>
        <taxon>Dictyobacter</taxon>
    </lineage>
</organism>
<dbReference type="InterPro" id="IPR035923">
    <property type="entry name" value="TT1751-like_sf"/>
</dbReference>
<evidence type="ECO:0000313" key="2">
    <source>
        <dbReference type="Proteomes" id="UP000287224"/>
    </source>
</evidence>
<reference evidence="2" key="1">
    <citation type="submission" date="2018-12" db="EMBL/GenBank/DDBJ databases">
        <title>Tengunoibacter tsumagoiensis gen. nov., sp. nov., Dictyobacter kobayashii sp. nov., D. alpinus sp. nov., and D. joshuensis sp. nov. and description of Dictyobacteraceae fam. nov. within the order Ktedonobacterales isolated from Tengu-no-mugimeshi.</title>
        <authorList>
            <person name="Wang C.M."/>
            <person name="Zheng Y."/>
            <person name="Sakai Y."/>
            <person name="Toyoda A."/>
            <person name="Minakuchi Y."/>
            <person name="Abe K."/>
            <person name="Yokota A."/>
            <person name="Yabe S."/>
        </authorList>
    </citation>
    <scope>NUCLEOTIDE SEQUENCE [LARGE SCALE GENOMIC DNA]</scope>
    <source>
        <strain evidence="2">S-27</strain>
    </source>
</reference>
<accession>A0A401Z9Q0</accession>
<gene>
    <name evidence="1" type="ORF">KDAU_08550</name>
</gene>
<dbReference type="EMBL" id="BIFQ01000001">
    <property type="protein sequence ID" value="GCE03526.1"/>
    <property type="molecule type" value="Genomic_DNA"/>
</dbReference>
<name>A0A401Z9Q0_9CHLR</name>